<evidence type="ECO:0000313" key="6">
    <source>
        <dbReference type="EMBL" id="MYM69610.1"/>
    </source>
</evidence>
<reference evidence="6 7" key="1">
    <citation type="submission" date="2019-12" db="EMBL/GenBank/DDBJ databases">
        <title>Novel species isolated from a subtropical stream in China.</title>
        <authorList>
            <person name="Lu H."/>
        </authorList>
    </citation>
    <scope>NUCLEOTIDE SEQUENCE [LARGE SCALE GENOMIC DNA]</scope>
    <source>
        <strain evidence="6 7">FT55W</strain>
    </source>
</reference>
<dbReference type="SUPFAM" id="SSF53850">
    <property type="entry name" value="Periplasmic binding protein-like II"/>
    <property type="match status" value="1"/>
</dbReference>
<dbReference type="InterPro" id="IPR036388">
    <property type="entry name" value="WH-like_DNA-bd_sf"/>
</dbReference>
<keyword evidence="3 6" id="KW-0238">DNA-binding</keyword>
<gene>
    <name evidence="6" type="ORF">GTP45_22590</name>
</gene>
<dbReference type="NCBIfam" id="NF002964">
    <property type="entry name" value="PRK03635.1"/>
    <property type="match status" value="1"/>
</dbReference>
<accession>A0A7X4KDV0</accession>
<protein>
    <submittedName>
        <fullName evidence="6">ArgP/LysG family DNA-binding transcriptional regulator</fullName>
    </submittedName>
</protein>
<organism evidence="6 7">
    <name type="scientific">Duganella rivi</name>
    <dbReference type="NCBI Taxonomy" id="2666083"/>
    <lineage>
        <taxon>Bacteria</taxon>
        <taxon>Pseudomonadati</taxon>
        <taxon>Pseudomonadota</taxon>
        <taxon>Betaproteobacteria</taxon>
        <taxon>Burkholderiales</taxon>
        <taxon>Oxalobacteraceae</taxon>
        <taxon>Telluria group</taxon>
        <taxon>Duganella</taxon>
    </lineage>
</organism>
<dbReference type="GO" id="GO:0003677">
    <property type="term" value="F:DNA binding"/>
    <property type="evidence" value="ECO:0007669"/>
    <property type="project" value="UniProtKB-KW"/>
</dbReference>
<dbReference type="Proteomes" id="UP000450012">
    <property type="component" value="Unassembled WGS sequence"/>
</dbReference>
<dbReference type="InterPro" id="IPR050176">
    <property type="entry name" value="LTTR"/>
</dbReference>
<dbReference type="PROSITE" id="PS50931">
    <property type="entry name" value="HTH_LYSR"/>
    <property type="match status" value="1"/>
</dbReference>
<sequence length="296" mass="31607">MDNLDYRALAVLDAVVSQGSFEKAALALGISQSAVSQRIKALEDAAGRLLIVRGQPAVPTGLGQRLVSHHRNVKLMEASLDIDLGNKISMPEISLAVDAASLATWLPLGLQPLLSPPRCQLNVQLATTEMALHLVREGSVFACVAAGSQEAQANGPQVTPLGRMRYVCVATKAFAGHWFGDGFSAEAAQLAPAVVSDRDMMGGFLHQVLGWRGAYPHHTLPLSAATSECVFGSLAYGLMPLQQVSAALAVEKLVDLAPDHYVDVALNWHAWNLDTPFTRALSEQIVATARRYLLPA</sequence>
<evidence type="ECO:0000259" key="5">
    <source>
        <dbReference type="PROSITE" id="PS50931"/>
    </source>
</evidence>
<comment type="caution">
    <text evidence="6">The sequence shown here is derived from an EMBL/GenBank/DDBJ whole genome shotgun (WGS) entry which is preliminary data.</text>
</comment>
<proteinExistence type="inferred from homology"/>
<dbReference type="GO" id="GO:0003700">
    <property type="term" value="F:DNA-binding transcription factor activity"/>
    <property type="evidence" value="ECO:0007669"/>
    <property type="project" value="InterPro"/>
</dbReference>
<keyword evidence="4" id="KW-0804">Transcription</keyword>
<comment type="similarity">
    <text evidence="1">Belongs to the LysR transcriptional regulatory family.</text>
</comment>
<evidence type="ECO:0000256" key="1">
    <source>
        <dbReference type="ARBA" id="ARBA00009437"/>
    </source>
</evidence>
<dbReference type="RefSeq" id="WP_161016079.1">
    <property type="nucleotide sequence ID" value="NZ_WWCK01000006.1"/>
</dbReference>
<keyword evidence="7" id="KW-1185">Reference proteome</keyword>
<dbReference type="PANTHER" id="PTHR30579">
    <property type="entry name" value="TRANSCRIPTIONAL REGULATOR"/>
    <property type="match status" value="1"/>
</dbReference>
<evidence type="ECO:0000313" key="7">
    <source>
        <dbReference type="Proteomes" id="UP000450012"/>
    </source>
</evidence>
<evidence type="ECO:0000256" key="3">
    <source>
        <dbReference type="ARBA" id="ARBA00023125"/>
    </source>
</evidence>
<evidence type="ECO:0000256" key="4">
    <source>
        <dbReference type="ARBA" id="ARBA00023163"/>
    </source>
</evidence>
<dbReference type="Gene3D" id="3.40.190.290">
    <property type="match status" value="1"/>
</dbReference>
<evidence type="ECO:0000256" key="2">
    <source>
        <dbReference type="ARBA" id="ARBA00023015"/>
    </source>
</evidence>
<dbReference type="AlphaFoldDB" id="A0A7X4KDV0"/>
<dbReference type="PRINTS" id="PR00039">
    <property type="entry name" value="HTHLYSR"/>
</dbReference>
<keyword evidence="2" id="KW-0805">Transcription regulation</keyword>
<dbReference type="Pfam" id="PF00126">
    <property type="entry name" value="HTH_1"/>
    <property type="match status" value="1"/>
</dbReference>
<dbReference type="EMBL" id="WWCK01000006">
    <property type="protein sequence ID" value="MYM69610.1"/>
    <property type="molecule type" value="Genomic_DNA"/>
</dbReference>
<dbReference type="InterPro" id="IPR000847">
    <property type="entry name" value="LysR_HTH_N"/>
</dbReference>
<dbReference type="SUPFAM" id="SSF46785">
    <property type="entry name" value="Winged helix' DNA-binding domain"/>
    <property type="match status" value="1"/>
</dbReference>
<name>A0A7X4KDV0_9BURK</name>
<dbReference type="Gene3D" id="1.10.10.10">
    <property type="entry name" value="Winged helix-like DNA-binding domain superfamily/Winged helix DNA-binding domain"/>
    <property type="match status" value="1"/>
</dbReference>
<dbReference type="InterPro" id="IPR036390">
    <property type="entry name" value="WH_DNA-bd_sf"/>
</dbReference>
<dbReference type="PANTHER" id="PTHR30579:SF2">
    <property type="entry name" value="HTH-TYPE TRANSCRIPTIONAL REGULATOR ARGP"/>
    <property type="match status" value="1"/>
</dbReference>
<feature type="domain" description="HTH lysR-type" evidence="5">
    <location>
        <begin position="4"/>
        <end position="60"/>
    </location>
</feature>